<organism evidence="1 2">
    <name type="scientific">Mycolicibacterium komossense</name>
    <dbReference type="NCBI Taxonomy" id="1779"/>
    <lineage>
        <taxon>Bacteria</taxon>
        <taxon>Bacillati</taxon>
        <taxon>Actinomycetota</taxon>
        <taxon>Actinomycetes</taxon>
        <taxon>Mycobacteriales</taxon>
        <taxon>Mycobacteriaceae</taxon>
        <taxon>Mycolicibacterium</taxon>
    </lineage>
</organism>
<gene>
    <name evidence="1" type="ORF">H7J73_02510</name>
</gene>
<accession>A0ABT3C622</accession>
<proteinExistence type="predicted"/>
<name>A0ABT3C622_9MYCO</name>
<comment type="caution">
    <text evidence="1">The sequence shown here is derived from an EMBL/GenBank/DDBJ whole genome shotgun (WGS) entry which is preliminary data.</text>
</comment>
<dbReference type="EMBL" id="JACKTY010000012">
    <property type="protein sequence ID" value="MCV7224913.1"/>
    <property type="molecule type" value="Genomic_DNA"/>
</dbReference>
<keyword evidence="2" id="KW-1185">Reference proteome</keyword>
<evidence type="ECO:0000313" key="1">
    <source>
        <dbReference type="EMBL" id="MCV7224913.1"/>
    </source>
</evidence>
<evidence type="ECO:0000313" key="2">
    <source>
        <dbReference type="Proteomes" id="UP001526201"/>
    </source>
</evidence>
<reference evidence="1 2" key="1">
    <citation type="journal article" date="2022" name="BMC Genomics">
        <title>Comparative genome analysis of mycobacteria focusing on tRNA and non-coding RNA.</title>
        <authorList>
            <person name="Behra P.R.K."/>
            <person name="Pettersson B.M.F."/>
            <person name="Ramesh M."/>
            <person name="Das S."/>
            <person name="Dasgupta S."/>
            <person name="Kirsebom L.A."/>
        </authorList>
    </citation>
    <scope>NUCLEOTIDE SEQUENCE [LARGE SCALE GENOMIC DNA]</scope>
    <source>
        <strain evidence="1 2">DSM 44078</strain>
    </source>
</reference>
<dbReference type="Proteomes" id="UP001526201">
    <property type="component" value="Unassembled WGS sequence"/>
</dbReference>
<protein>
    <submittedName>
        <fullName evidence="1">Uncharacterized protein</fullName>
    </submittedName>
</protein>
<dbReference type="RefSeq" id="WP_264065669.1">
    <property type="nucleotide sequence ID" value="NZ_JACKTY010000012.1"/>
</dbReference>
<sequence length="222" mass="23543">MVPDLLADPALSADTGAVSESFLVPTPGVRFRAPLWARDSLGNGTHPDPIFASRLGGITIKPKIGVYGVEGSVVSADITTVVDPELDLTVLLPWATADNPETVQDVISEIADDLIAWNPDLGYEDDVVTSLYDDVRWALPDEPLAGWSVTLSERTLSLSDGQTAPFSVLFSTPTPGAIAFAIQGTGVVRDPETGEETVERIVSEIMVLDVGPELGQVTFGQL</sequence>